<dbReference type="InterPro" id="IPR004358">
    <property type="entry name" value="Sig_transdc_His_kin-like_C"/>
</dbReference>
<keyword evidence="14 15" id="KW-0472">Membrane</keyword>
<dbReference type="InterPro" id="IPR050980">
    <property type="entry name" value="2C_sensor_his_kinase"/>
</dbReference>
<dbReference type="CDD" id="cd00082">
    <property type="entry name" value="HisKA"/>
    <property type="match status" value="1"/>
</dbReference>
<feature type="transmembrane region" description="Helical" evidence="15">
    <location>
        <begin position="12"/>
        <end position="36"/>
    </location>
</feature>
<gene>
    <name evidence="18" type="primary">envZ</name>
    <name evidence="18" type="ORF">EOE67_08250</name>
</gene>
<keyword evidence="13" id="KW-0902">Two-component regulatory system</keyword>
<keyword evidence="6" id="KW-0597">Phosphoprotein</keyword>
<dbReference type="GO" id="GO:0005886">
    <property type="term" value="C:plasma membrane"/>
    <property type="evidence" value="ECO:0007669"/>
    <property type="project" value="UniProtKB-SubCell"/>
</dbReference>
<dbReference type="SUPFAM" id="SSF55874">
    <property type="entry name" value="ATPase domain of HSP90 chaperone/DNA topoisomerase II/histidine kinase"/>
    <property type="match status" value="1"/>
</dbReference>
<dbReference type="OrthoDB" id="9804645at2"/>
<dbReference type="InterPro" id="IPR003661">
    <property type="entry name" value="HisK_dim/P_dom"/>
</dbReference>
<dbReference type="SMART" id="SM00387">
    <property type="entry name" value="HATPase_c"/>
    <property type="match status" value="1"/>
</dbReference>
<evidence type="ECO:0000256" key="8">
    <source>
        <dbReference type="ARBA" id="ARBA00022692"/>
    </source>
</evidence>
<keyword evidence="9" id="KW-0547">Nucleotide-binding</keyword>
<dbReference type="EC" id="2.7.13.3" evidence="3"/>
<organism evidence="18 19">
    <name type="scientific">Rheinheimera riviphila</name>
    <dbReference type="NCBI Taxonomy" id="1834037"/>
    <lineage>
        <taxon>Bacteria</taxon>
        <taxon>Pseudomonadati</taxon>
        <taxon>Pseudomonadota</taxon>
        <taxon>Gammaproteobacteria</taxon>
        <taxon>Chromatiales</taxon>
        <taxon>Chromatiaceae</taxon>
        <taxon>Rheinheimera</taxon>
    </lineage>
</organism>
<dbReference type="SMART" id="SM00388">
    <property type="entry name" value="HisKA"/>
    <property type="match status" value="1"/>
</dbReference>
<dbReference type="SMART" id="SM00304">
    <property type="entry name" value="HAMP"/>
    <property type="match status" value="1"/>
</dbReference>
<dbReference type="InterPro" id="IPR003594">
    <property type="entry name" value="HATPase_dom"/>
</dbReference>
<proteinExistence type="predicted"/>
<dbReference type="RefSeq" id="WP_127698616.1">
    <property type="nucleotide sequence ID" value="NZ_SACS01000007.1"/>
</dbReference>
<keyword evidence="11" id="KW-0067">ATP-binding</keyword>
<name>A0A437QZD3_9GAMM</name>
<dbReference type="InterPro" id="IPR003660">
    <property type="entry name" value="HAMP_dom"/>
</dbReference>
<keyword evidence="12 15" id="KW-1133">Transmembrane helix</keyword>
<dbReference type="PROSITE" id="PS50885">
    <property type="entry name" value="HAMP"/>
    <property type="match status" value="1"/>
</dbReference>
<evidence type="ECO:0000256" key="5">
    <source>
        <dbReference type="ARBA" id="ARBA00022519"/>
    </source>
</evidence>
<evidence type="ECO:0000313" key="18">
    <source>
        <dbReference type="EMBL" id="RVU39895.1"/>
    </source>
</evidence>
<dbReference type="GO" id="GO:0000155">
    <property type="term" value="F:phosphorelay sensor kinase activity"/>
    <property type="evidence" value="ECO:0007669"/>
    <property type="project" value="InterPro"/>
</dbReference>
<dbReference type="Gene3D" id="1.10.287.130">
    <property type="match status" value="1"/>
</dbReference>
<evidence type="ECO:0000256" key="1">
    <source>
        <dbReference type="ARBA" id="ARBA00000085"/>
    </source>
</evidence>
<reference evidence="18 19" key="1">
    <citation type="submission" date="2019-01" db="EMBL/GenBank/DDBJ databases">
        <authorList>
            <person name="Chen W.-M."/>
        </authorList>
    </citation>
    <scope>NUCLEOTIDE SEQUENCE [LARGE SCALE GENOMIC DNA]</scope>
    <source>
        <strain evidence="18 19">KYPC3</strain>
    </source>
</reference>
<evidence type="ECO:0000256" key="15">
    <source>
        <dbReference type="SAM" id="Phobius"/>
    </source>
</evidence>
<comment type="subcellular location">
    <subcellularLocation>
        <location evidence="2">Cell inner membrane</location>
        <topology evidence="2">Multi-pass membrane protein</topology>
    </subcellularLocation>
</comment>
<dbReference type="PRINTS" id="PR00344">
    <property type="entry name" value="BCTRLSENSOR"/>
</dbReference>
<dbReference type="PROSITE" id="PS50109">
    <property type="entry name" value="HIS_KIN"/>
    <property type="match status" value="1"/>
</dbReference>
<evidence type="ECO:0000256" key="6">
    <source>
        <dbReference type="ARBA" id="ARBA00022553"/>
    </source>
</evidence>
<comment type="catalytic activity">
    <reaction evidence="1">
        <text>ATP + protein L-histidine = ADP + protein N-phospho-L-histidine.</text>
        <dbReference type="EC" id="2.7.13.3"/>
    </reaction>
</comment>
<dbReference type="PANTHER" id="PTHR44936">
    <property type="entry name" value="SENSOR PROTEIN CREC"/>
    <property type="match status" value="1"/>
</dbReference>
<keyword evidence="5" id="KW-0997">Cell inner membrane</keyword>
<keyword evidence="8 15" id="KW-0812">Transmembrane</keyword>
<evidence type="ECO:0000256" key="9">
    <source>
        <dbReference type="ARBA" id="ARBA00022741"/>
    </source>
</evidence>
<evidence type="ECO:0000256" key="13">
    <source>
        <dbReference type="ARBA" id="ARBA00023012"/>
    </source>
</evidence>
<evidence type="ECO:0000259" key="17">
    <source>
        <dbReference type="PROSITE" id="PS50885"/>
    </source>
</evidence>
<keyword evidence="7" id="KW-0808">Transferase</keyword>
<comment type="caution">
    <text evidence="18">The sequence shown here is derived from an EMBL/GenBank/DDBJ whole genome shotgun (WGS) entry which is preliminary data.</text>
</comment>
<dbReference type="Gene3D" id="1.10.8.500">
    <property type="entry name" value="HAMP domain in histidine kinase"/>
    <property type="match status" value="1"/>
</dbReference>
<accession>A0A437QZD3</accession>
<protein>
    <recommendedName>
        <fullName evidence="3">histidine kinase</fullName>
        <ecNumber evidence="3">2.7.13.3</ecNumber>
    </recommendedName>
</protein>
<keyword evidence="10 18" id="KW-0418">Kinase</keyword>
<dbReference type="FunFam" id="1.10.287.130:FF:000006">
    <property type="entry name" value="Osmolarity two-component histidine kinase EnvZ"/>
    <property type="match status" value="1"/>
</dbReference>
<dbReference type="EMBL" id="SACS01000007">
    <property type="protein sequence ID" value="RVU39895.1"/>
    <property type="molecule type" value="Genomic_DNA"/>
</dbReference>
<dbReference type="Pfam" id="PF00512">
    <property type="entry name" value="HisKA"/>
    <property type="match status" value="1"/>
</dbReference>
<evidence type="ECO:0000256" key="12">
    <source>
        <dbReference type="ARBA" id="ARBA00022989"/>
    </source>
</evidence>
<feature type="transmembrane region" description="Helical" evidence="15">
    <location>
        <begin position="152"/>
        <end position="171"/>
    </location>
</feature>
<dbReference type="Gene3D" id="3.30.565.10">
    <property type="entry name" value="Histidine kinase-like ATPase, C-terminal domain"/>
    <property type="match status" value="1"/>
</dbReference>
<dbReference type="GO" id="GO:0005524">
    <property type="term" value="F:ATP binding"/>
    <property type="evidence" value="ECO:0007669"/>
    <property type="project" value="UniProtKB-KW"/>
</dbReference>
<dbReference type="Proteomes" id="UP000283077">
    <property type="component" value="Unassembled WGS sequence"/>
</dbReference>
<dbReference type="AlphaFoldDB" id="A0A437QZD3"/>
<evidence type="ECO:0000313" key="19">
    <source>
        <dbReference type="Proteomes" id="UP000283077"/>
    </source>
</evidence>
<dbReference type="PANTHER" id="PTHR44936:SF5">
    <property type="entry name" value="SENSOR HISTIDINE KINASE ENVZ"/>
    <property type="match status" value="1"/>
</dbReference>
<keyword evidence="4" id="KW-1003">Cell membrane</keyword>
<dbReference type="SUPFAM" id="SSF47384">
    <property type="entry name" value="Homodimeric domain of signal transducing histidine kinase"/>
    <property type="match status" value="1"/>
</dbReference>
<dbReference type="Pfam" id="PF02518">
    <property type="entry name" value="HATPase_c"/>
    <property type="match status" value="1"/>
</dbReference>
<evidence type="ECO:0000256" key="4">
    <source>
        <dbReference type="ARBA" id="ARBA00022475"/>
    </source>
</evidence>
<evidence type="ECO:0000256" key="2">
    <source>
        <dbReference type="ARBA" id="ARBA00004429"/>
    </source>
</evidence>
<dbReference type="CDD" id="cd06225">
    <property type="entry name" value="HAMP"/>
    <property type="match status" value="1"/>
</dbReference>
<evidence type="ECO:0000256" key="11">
    <source>
        <dbReference type="ARBA" id="ARBA00022840"/>
    </source>
</evidence>
<sequence length="440" mass="49502">MRVLPRSAFGKTVFLIGFLLLINQLVSYFLVAVYVIQPFLQQTNHLIAKQIKVVFIDVGYDDMVLSEQLTKRFQQATGIEVYNETQAQQHGLQQAIFYQSFSDDMSRELGGTAEVRIEQSQSFVFWVRPPQAPQYWVRIPLSGLNDTDFKPLQIYILLIGFLSVAGGWWFARQLNRPLQGLQQAALKVGRGDIPEPLPEAGSSEIIAVTRAFNHMAKGIKQLEKDRALLMAGVSHDLRTPLTRIRLASEMMSEPDSWIRDGIANDIDDMNAIIDQFINYIRHHKEEVLTDEDINVLVSEQISAERLQQREVVTELAHHLPLVPLRRIALKRVLTNLIENAFKYSEGSIVVSTGYEKGSQRVYVQVRDHGPGIPETQMAQMFEPFTQGDTARGSSGSGLGLAIIKKIVDMHQGEITLHNHAFGGLVATVYLPLKQRGKANS</sequence>
<feature type="domain" description="HAMP" evidence="17">
    <location>
        <begin position="172"/>
        <end position="224"/>
    </location>
</feature>
<dbReference type="NCBIfam" id="NF007004">
    <property type="entry name" value="PRK09467.1"/>
    <property type="match status" value="1"/>
</dbReference>
<dbReference type="SUPFAM" id="SSF158472">
    <property type="entry name" value="HAMP domain-like"/>
    <property type="match status" value="1"/>
</dbReference>
<feature type="domain" description="Histidine kinase" evidence="16">
    <location>
        <begin position="232"/>
        <end position="434"/>
    </location>
</feature>
<dbReference type="Pfam" id="PF00672">
    <property type="entry name" value="HAMP"/>
    <property type="match status" value="1"/>
</dbReference>
<keyword evidence="19" id="KW-1185">Reference proteome</keyword>
<evidence type="ECO:0000256" key="3">
    <source>
        <dbReference type="ARBA" id="ARBA00012438"/>
    </source>
</evidence>
<evidence type="ECO:0000256" key="7">
    <source>
        <dbReference type="ARBA" id="ARBA00022679"/>
    </source>
</evidence>
<evidence type="ECO:0000256" key="14">
    <source>
        <dbReference type="ARBA" id="ARBA00023136"/>
    </source>
</evidence>
<evidence type="ECO:0000256" key="10">
    <source>
        <dbReference type="ARBA" id="ARBA00022777"/>
    </source>
</evidence>
<evidence type="ECO:0000259" key="16">
    <source>
        <dbReference type="PROSITE" id="PS50109"/>
    </source>
</evidence>
<dbReference type="InterPro" id="IPR036097">
    <property type="entry name" value="HisK_dim/P_sf"/>
</dbReference>
<dbReference type="InterPro" id="IPR036890">
    <property type="entry name" value="HATPase_C_sf"/>
</dbReference>
<dbReference type="InterPro" id="IPR005467">
    <property type="entry name" value="His_kinase_dom"/>
</dbReference>